<name>A0A0G0MPV2_9BACT</name>
<reference evidence="1 2" key="1">
    <citation type="journal article" date="2015" name="Nature">
        <title>rRNA introns, odd ribosomes, and small enigmatic genomes across a large radiation of phyla.</title>
        <authorList>
            <person name="Brown C.T."/>
            <person name="Hug L.A."/>
            <person name="Thomas B.C."/>
            <person name="Sharon I."/>
            <person name="Castelle C.J."/>
            <person name="Singh A."/>
            <person name="Wilkins M.J."/>
            <person name="Williams K.H."/>
            <person name="Banfield J.F."/>
        </authorList>
    </citation>
    <scope>NUCLEOTIDE SEQUENCE [LARGE SCALE GENOMIC DNA]</scope>
</reference>
<evidence type="ECO:0000313" key="2">
    <source>
        <dbReference type="Proteomes" id="UP000033935"/>
    </source>
</evidence>
<dbReference type="Proteomes" id="UP000033935">
    <property type="component" value="Unassembled WGS sequence"/>
</dbReference>
<accession>A0A0G0MPV2</accession>
<proteinExistence type="predicted"/>
<dbReference type="InterPro" id="IPR036034">
    <property type="entry name" value="PDZ_sf"/>
</dbReference>
<organism evidence="1 2">
    <name type="scientific">Candidatus Uhrbacteria bacterium GW2011_GWF2_39_13</name>
    <dbReference type="NCBI Taxonomy" id="1618995"/>
    <lineage>
        <taxon>Bacteria</taxon>
        <taxon>Candidatus Uhriibacteriota</taxon>
    </lineage>
</organism>
<dbReference type="Gene3D" id="2.30.42.10">
    <property type="match status" value="1"/>
</dbReference>
<evidence type="ECO:0000313" key="1">
    <source>
        <dbReference type="EMBL" id="KKR05123.1"/>
    </source>
</evidence>
<dbReference type="EMBL" id="LBWG01000001">
    <property type="protein sequence ID" value="KKR05123.1"/>
    <property type="molecule type" value="Genomic_DNA"/>
</dbReference>
<dbReference type="SUPFAM" id="SSF50156">
    <property type="entry name" value="PDZ domain-like"/>
    <property type="match status" value="1"/>
</dbReference>
<comment type="caution">
    <text evidence="1">The sequence shown here is derived from an EMBL/GenBank/DDBJ whole genome shotgun (WGS) entry which is preliminary data.</text>
</comment>
<protein>
    <submittedName>
        <fullName evidence="1">Uncharacterized protein</fullName>
    </submittedName>
</protein>
<dbReference type="AlphaFoldDB" id="A0A0G0MPV2"/>
<gene>
    <name evidence="1" type="ORF">UT30_C0001G0082</name>
</gene>
<sequence length="360" mass="38766">MKTTSLSHIFSLILLSLVVGLGAGIIGTALTTDYLSEYAFGLSRLTEPLRITQELPRVIPKNYEDALSLLQERALPAVGSLFEKAQMTETGVPFSLSHKPVIALTSDGWLLASQAAVGDHVQWQTQQCEIDKRIEEPLTGFVFAHCQTNNVSVVNFGSGYDVAVGDQLFIVSAAGVVNVTTVSSVTWGTQSMESSDIPLRRIHMLSSSAFEQGSAVFNLFGDLVGVVSYTEGVAEMIPFEQLSNAFRQVLLPSDSIVHPALGLQGIDLSRTVGVSPELSRGLHQGFLLYAQQTPEAVNTTTSLELLEGDIILSIEGVAIDSLFSIDDLLTSYVVGDEIHLTIDRAGLQQEVTVTLGELKI</sequence>